<dbReference type="RefSeq" id="WP_098222384.1">
    <property type="nucleotide sequence ID" value="NZ_NTVJ01000049.1"/>
</dbReference>
<feature type="compositionally biased region" description="Low complexity" evidence="1">
    <location>
        <begin position="278"/>
        <end position="287"/>
    </location>
</feature>
<dbReference type="InterPro" id="IPR004991">
    <property type="entry name" value="Aerolysin-like"/>
</dbReference>
<evidence type="ECO:0000313" key="2">
    <source>
        <dbReference type="EMBL" id="PER46165.1"/>
    </source>
</evidence>
<name>A0ABD6S055_BACTU</name>
<proteinExistence type="predicted"/>
<dbReference type="SUPFAM" id="SSF56973">
    <property type="entry name" value="Aerolisin/ETX pore-forming domain"/>
    <property type="match status" value="1"/>
</dbReference>
<evidence type="ECO:0000256" key="1">
    <source>
        <dbReference type="SAM" id="MobiDB-lite"/>
    </source>
</evidence>
<dbReference type="Proteomes" id="UP000219897">
    <property type="component" value="Unassembled WGS sequence"/>
</dbReference>
<dbReference type="EMBL" id="NTYF01000121">
    <property type="protein sequence ID" value="PER46165.1"/>
    <property type="molecule type" value="Genomic_DNA"/>
</dbReference>
<feature type="compositionally biased region" description="Polar residues" evidence="1">
    <location>
        <begin position="288"/>
        <end position="298"/>
    </location>
</feature>
<accession>A0ABD6S055</accession>
<protein>
    <submittedName>
        <fullName evidence="2">Uncharacterized protein</fullName>
    </submittedName>
</protein>
<sequence length="305" mass="31862">MTVVDFNQLIIEYAQSLASSPGNQGVTFTGQYGYIEAGDPSGAPPFTVSNVVATPDTTTYNFSPGSSVFSSSQVVQNSSDVPITQSLALGQAVQDSNSTSTTNGLSTNYSITTKSTFTIKFGVTDGNSISEEIDATFGQTFNFSTTDSNTQTESQNWTETTSFTVPPYSQMTVLYTVLGGTYIINTTLTCELQGCVWATLNYPGIGDVKEIVDIYFVIENAGLNGSYPPPGATGTPFSISQPGEVAFFGGTGEFTGTQGIQSIVTATSSPLPGYPGQTTTSTTPLTSINSDGTVTPASSPIPIYS</sequence>
<evidence type="ECO:0000313" key="3">
    <source>
        <dbReference type="Proteomes" id="UP000219897"/>
    </source>
</evidence>
<organism evidence="2 3">
    <name type="scientific">Bacillus thuringiensis</name>
    <dbReference type="NCBI Taxonomy" id="1428"/>
    <lineage>
        <taxon>Bacteria</taxon>
        <taxon>Bacillati</taxon>
        <taxon>Bacillota</taxon>
        <taxon>Bacilli</taxon>
        <taxon>Bacillales</taxon>
        <taxon>Bacillaceae</taxon>
        <taxon>Bacillus</taxon>
        <taxon>Bacillus cereus group</taxon>
    </lineage>
</organism>
<gene>
    <name evidence="2" type="ORF">CN495_26470</name>
</gene>
<comment type="caution">
    <text evidence="2">The sequence shown here is derived from an EMBL/GenBank/DDBJ whole genome shotgun (WGS) entry which is preliminary data.</text>
</comment>
<feature type="region of interest" description="Disordered" evidence="1">
    <location>
        <begin position="268"/>
        <end position="305"/>
    </location>
</feature>
<reference evidence="2 3" key="1">
    <citation type="submission" date="2017-09" db="EMBL/GenBank/DDBJ databases">
        <title>Large-scale bioinformatics analysis of Bacillus genomes uncovers conserved roles of natural products in bacterial physiology.</title>
        <authorList>
            <consortium name="Agbiome Team Llc"/>
            <person name="Bleich R.M."/>
            <person name="Kirk G.J."/>
            <person name="Santa Maria K.C."/>
            <person name="Allen S.E."/>
            <person name="Farag S."/>
            <person name="Shank E.A."/>
            <person name="Bowers A."/>
        </authorList>
    </citation>
    <scope>NUCLEOTIDE SEQUENCE [LARGE SCALE GENOMIC DNA]</scope>
    <source>
        <strain evidence="2 3">AFS005140</strain>
    </source>
</reference>
<dbReference type="Pfam" id="PF03318">
    <property type="entry name" value="ETX_MTX2"/>
    <property type="match status" value="1"/>
</dbReference>
<dbReference type="Gene3D" id="2.170.15.10">
    <property type="entry name" value="Proaerolysin, chain A, domain 3"/>
    <property type="match status" value="2"/>
</dbReference>
<dbReference type="AlphaFoldDB" id="A0ABD6S055"/>